<dbReference type="RefSeq" id="WP_134357788.1">
    <property type="nucleotide sequence ID" value="NZ_CP038033.1"/>
</dbReference>
<evidence type="ECO:0000313" key="3">
    <source>
        <dbReference type="Proteomes" id="UP000294325"/>
    </source>
</evidence>
<dbReference type="KEGG" id="nwr:E3U44_08785"/>
<dbReference type="Proteomes" id="UP000294325">
    <property type="component" value="Chromosome"/>
</dbReference>
<proteinExistence type="inferred from homology"/>
<dbReference type="PIRSF" id="PIRSF003113">
    <property type="entry name" value="BolA"/>
    <property type="match status" value="1"/>
</dbReference>
<dbReference type="SUPFAM" id="SSF82657">
    <property type="entry name" value="BolA-like"/>
    <property type="match status" value="1"/>
</dbReference>
<keyword evidence="3" id="KW-1185">Reference proteome</keyword>
<sequence>MTPEERVAFIRTRLEAALSPHSVVIKDDSARHAGHTGHGGGGHYQVTIVAEAFAGKSRIERHRLVYDAVGETMGNEIHALSIKAYTPQEYPES</sequence>
<dbReference type="PANTHER" id="PTHR46230">
    <property type="match status" value="1"/>
</dbReference>
<evidence type="ECO:0000256" key="1">
    <source>
        <dbReference type="RuleBase" id="RU003860"/>
    </source>
</evidence>
<evidence type="ECO:0000313" key="2">
    <source>
        <dbReference type="EMBL" id="QBQ54591.1"/>
    </source>
</evidence>
<dbReference type="OrthoDB" id="9801469at2"/>
<reference evidence="2 3" key="1">
    <citation type="submission" date="2019-03" db="EMBL/GenBank/DDBJ databases">
        <title>The genome sequence of Nitrosococcus wardiae strain D1FHST reveals the archetypal metabolic capacity of ammonia-oxidizing Gammaproteobacteria.</title>
        <authorList>
            <person name="Wang L."/>
            <person name="Lim C.K."/>
            <person name="Hanson T.E."/>
            <person name="Dang H."/>
            <person name="Klotz M.G."/>
        </authorList>
    </citation>
    <scope>NUCLEOTIDE SEQUENCE [LARGE SCALE GENOMIC DNA]</scope>
    <source>
        <strain evidence="2 3">D1FHS</strain>
    </source>
</reference>
<dbReference type="Pfam" id="PF01722">
    <property type="entry name" value="BolA"/>
    <property type="match status" value="1"/>
</dbReference>
<dbReference type="EMBL" id="CP038033">
    <property type="protein sequence ID" value="QBQ54591.1"/>
    <property type="molecule type" value="Genomic_DNA"/>
</dbReference>
<dbReference type="AlphaFoldDB" id="A0A4P7BX72"/>
<dbReference type="Gene3D" id="3.30.300.90">
    <property type="entry name" value="BolA-like"/>
    <property type="match status" value="1"/>
</dbReference>
<gene>
    <name evidence="2" type="ORF">E3U44_08785</name>
</gene>
<dbReference type="PANTHER" id="PTHR46230:SF7">
    <property type="entry name" value="BOLA-LIKE PROTEIN 1"/>
    <property type="match status" value="1"/>
</dbReference>
<organism evidence="2 3">
    <name type="scientific">Nitrosococcus wardiae</name>
    <dbReference type="NCBI Taxonomy" id="1814290"/>
    <lineage>
        <taxon>Bacteria</taxon>
        <taxon>Pseudomonadati</taxon>
        <taxon>Pseudomonadota</taxon>
        <taxon>Gammaproteobacteria</taxon>
        <taxon>Chromatiales</taxon>
        <taxon>Chromatiaceae</taxon>
        <taxon>Nitrosococcus</taxon>
    </lineage>
</organism>
<name>A0A4P7BX72_9GAMM</name>
<comment type="similarity">
    <text evidence="1">Belongs to the BolA/IbaG family.</text>
</comment>
<dbReference type="GO" id="GO:0016226">
    <property type="term" value="P:iron-sulfur cluster assembly"/>
    <property type="evidence" value="ECO:0007669"/>
    <property type="project" value="TreeGrafter"/>
</dbReference>
<dbReference type="InterPro" id="IPR036065">
    <property type="entry name" value="BolA-like_sf"/>
</dbReference>
<accession>A0A4P7BX72</accession>
<protein>
    <submittedName>
        <fullName evidence="2">BolA family transcriptional regulator</fullName>
    </submittedName>
</protein>
<dbReference type="InterPro" id="IPR002634">
    <property type="entry name" value="BolA"/>
</dbReference>